<keyword evidence="7" id="KW-0902">Two-component regulatory system</keyword>
<dbReference type="InterPro" id="IPR011006">
    <property type="entry name" value="CheY-like_superfamily"/>
</dbReference>
<protein>
    <recommendedName>
        <fullName evidence="3">Stage 0 sporulation protein A homolog</fullName>
        <ecNumber evidence="2">2.7.13.3</ecNumber>
    </recommendedName>
</protein>
<dbReference type="CDD" id="cd00082">
    <property type="entry name" value="HisKA"/>
    <property type="match status" value="1"/>
</dbReference>
<dbReference type="GO" id="GO:0000155">
    <property type="term" value="F:phosphorelay sensor kinase activity"/>
    <property type="evidence" value="ECO:0007669"/>
    <property type="project" value="InterPro"/>
</dbReference>
<dbReference type="InterPro" id="IPR003661">
    <property type="entry name" value="HisK_dim/P_dom"/>
</dbReference>
<dbReference type="PROSITE" id="PS50109">
    <property type="entry name" value="HIS_KIN"/>
    <property type="match status" value="1"/>
</dbReference>
<keyword evidence="6 14" id="KW-0418">Kinase</keyword>
<evidence type="ECO:0000313" key="14">
    <source>
        <dbReference type="EMBL" id="CUM82177.1"/>
    </source>
</evidence>
<evidence type="ECO:0000256" key="1">
    <source>
        <dbReference type="ARBA" id="ARBA00000085"/>
    </source>
</evidence>
<dbReference type="Gene3D" id="3.40.50.2300">
    <property type="match status" value="1"/>
</dbReference>
<dbReference type="InterPro" id="IPR043128">
    <property type="entry name" value="Rev_trsase/Diguanyl_cyclase"/>
</dbReference>
<dbReference type="PRINTS" id="PR00344">
    <property type="entry name" value="BCTRLSENSOR"/>
</dbReference>
<feature type="domain" description="Response regulatory" evidence="12">
    <location>
        <begin position="926"/>
        <end position="1047"/>
    </location>
</feature>
<dbReference type="InterPro" id="IPR029787">
    <property type="entry name" value="Nucleotide_cyclase"/>
</dbReference>
<dbReference type="PROSITE" id="PS50887">
    <property type="entry name" value="GGDEF"/>
    <property type="match status" value="1"/>
</dbReference>
<keyword evidence="10" id="KW-0472">Membrane</keyword>
<sequence>MSDTTKIKKPNMIHIGIGILTVLLVVFIVILMQLVSNIQGTARVVNYAGLIRGETQRIIKLENSGQREDELIKEVQSFIEGLRHGNDQLKLVRLKDDDFQDKMKELDEYFISLHKEIYRVRTVGYEHTDIISKSERFFKICDEATGLAEVYAQRKATSLATLEKFITADIVVLMLLIGYEFIKAVRFAAMNRILRHKAYLDNATGLPNKNKCEEILGELNPPEDIIVCSFDLNNLRRINDSMGHDAGDAYIYRFAVCLRSSIPSEHFVGRLGGDEFIAVLQGLDKQAVRKLFEDLRKDIAAESKEHREIPLSYAAGFAMASDYPGKTMRELFNDADKNMYINKNHVKREEALEEKRLNYQLLKLLNQHGKNFLDCLYCDAKLDTYRVIRSSENFFLALDGAYSSAVEQIVQEKIGKDEQKNIWERLQITRLQEKMKEKQDVQEYQYDMQEEGFYKRMTLIPVDWDEDKKLHHFLLAFEIIRKGADNQTGAREQLQIYYEQLKQSIIENDSYVDALLELSDVIYTVNLKTDILERNIILKGKEQKNKEMFLDYPLPCNYQDYCAEYEKKVTKETKAEYNMTNDTKKLLERYNNGDTNISVEYCFHEDDGSIRWVQKTILMTQIVVYDEETMSEIPTVYAIMLLQDTSQRHKQEELEHARLQAAFDEMRTASQAKTDFLSRMSHDIRTPLNGIIGLLNINEKHFDDQKLVLENHKKMEIAAKHLLSLINDVLQMSKIEEGQITLAHQEITVKKLMREVETMIRERVLEAGIRWNYEEDNIDDRYSYVYASPLHFRQILLNIYGNCIKYNHPGGTISTKMEQMDVHDKICTYRWTIKDTGIGISKDYIDHIFEPFSQEKTDARSVYQGTGLGMSIVKGLVEQMHGEIKVTSEKGMGSTFVITIPFEIAQKKEQPVAEKIVEQADIRGLNLLVAEDNQLNAEIIQTLLTDDGANVTVVEDGQRAVDQFKNAPQGTFDAILMDIMMPVMDGLTATKEIRSIKRDDAAQIPIIAMTANAFEEDAKKCFAAGMNAHLAKPFQIDKVEKTLVQCIHKSI</sequence>
<gene>
    <name evidence="14" type="primary">luxQ_1</name>
    <name evidence="14" type="ORF">ERS852425_00827</name>
</gene>
<dbReference type="InterPro" id="IPR005467">
    <property type="entry name" value="His_kinase_dom"/>
</dbReference>
<dbReference type="SUPFAM" id="SSF47384">
    <property type="entry name" value="Homodimeric domain of signal transducing histidine kinase"/>
    <property type="match status" value="1"/>
</dbReference>
<dbReference type="SMART" id="SM00448">
    <property type="entry name" value="REC"/>
    <property type="match status" value="1"/>
</dbReference>
<dbReference type="PROSITE" id="PS50110">
    <property type="entry name" value="RESPONSE_REGULATORY"/>
    <property type="match status" value="1"/>
</dbReference>
<dbReference type="InterPro" id="IPR036890">
    <property type="entry name" value="HATPase_C_sf"/>
</dbReference>
<dbReference type="SUPFAM" id="SSF55073">
    <property type="entry name" value="Nucleotide cyclase"/>
    <property type="match status" value="1"/>
</dbReference>
<dbReference type="EMBL" id="CYXT01000004">
    <property type="protein sequence ID" value="CUM82177.1"/>
    <property type="molecule type" value="Genomic_DNA"/>
</dbReference>
<dbReference type="SMART" id="SM00387">
    <property type="entry name" value="HATPase_c"/>
    <property type="match status" value="1"/>
</dbReference>
<keyword evidence="4 9" id="KW-0597">Phosphoprotein</keyword>
<dbReference type="Pfam" id="PF00990">
    <property type="entry name" value="GGDEF"/>
    <property type="match status" value="1"/>
</dbReference>
<dbReference type="PANTHER" id="PTHR43047">
    <property type="entry name" value="TWO-COMPONENT HISTIDINE PROTEIN KINASE"/>
    <property type="match status" value="1"/>
</dbReference>
<evidence type="ECO:0000256" key="3">
    <source>
        <dbReference type="ARBA" id="ARBA00018672"/>
    </source>
</evidence>
<dbReference type="NCBIfam" id="TIGR00254">
    <property type="entry name" value="GGDEF"/>
    <property type="match status" value="1"/>
</dbReference>
<dbReference type="CDD" id="cd17546">
    <property type="entry name" value="REC_hyHK_CKI1_RcsC-like"/>
    <property type="match status" value="1"/>
</dbReference>
<evidence type="ECO:0000256" key="4">
    <source>
        <dbReference type="ARBA" id="ARBA00022553"/>
    </source>
</evidence>
<keyword evidence="5 14" id="KW-0808">Transferase</keyword>
<dbReference type="SUPFAM" id="SSF55874">
    <property type="entry name" value="ATPase domain of HSP90 chaperone/DNA topoisomerase II/histidine kinase"/>
    <property type="match status" value="1"/>
</dbReference>
<feature type="domain" description="Histidine kinase" evidence="11">
    <location>
        <begin position="679"/>
        <end position="904"/>
    </location>
</feature>
<dbReference type="RefSeq" id="WP_055258040.1">
    <property type="nucleotide sequence ID" value="NZ_CYXT01000004.1"/>
</dbReference>
<dbReference type="EC" id="2.7.13.3" evidence="2"/>
<proteinExistence type="predicted"/>
<dbReference type="InterPro" id="IPR000160">
    <property type="entry name" value="GGDEF_dom"/>
</dbReference>
<dbReference type="InterPro" id="IPR001789">
    <property type="entry name" value="Sig_transdc_resp-reg_receiver"/>
</dbReference>
<evidence type="ECO:0000259" key="12">
    <source>
        <dbReference type="PROSITE" id="PS50110"/>
    </source>
</evidence>
<dbReference type="Pfam" id="PF00072">
    <property type="entry name" value="Response_reg"/>
    <property type="match status" value="1"/>
</dbReference>
<dbReference type="InterPro" id="IPR003594">
    <property type="entry name" value="HATPase_dom"/>
</dbReference>
<comment type="function">
    <text evidence="8">May play the central regulatory role in sporulation. It may be an element of the effector pathway responsible for the activation of sporulation genes in response to nutritional stress. Spo0A may act in concert with spo0H (a sigma factor) to control the expression of some genes that are critical to the sporulation process.</text>
</comment>
<keyword evidence="10" id="KW-0812">Transmembrane</keyword>
<keyword evidence="10" id="KW-1133">Transmembrane helix</keyword>
<evidence type="ECO:0000256" key="5">
    <source>
        <dbReference type="ARBA" id="ARBA00022679"/>
    </source>
</evidence>
<dbReference type="Gene3D" id="3.30.565.10">
    <property type="entry name" value="Histidine kinase-like ATPase, C-terminal domain"/>
    <property type="match status" value="1"/>
</dbReference>
<evidence type="ECO:0000256" key="10">
    <source>
        <dbReference type="SAM" id="Phobius"/>
    </source>
</evidence>
<comment type="catalytic activity">
    <reaction evidence="1">
        <text>ATP + protein L-histidine = ADP + protein N-phospho-L-histidine.</text>
        <dbReference type="EC" id="2.7.13.3"/>
    </reaction>
</comment>
<dbReference type="Gene3D" id="3.30.70.270">
    <property type="match status" value="1"/>
</dbReference>
<feature type="transmembrane region" description="Helical" evidence="10">
    <location>
        <begin position="12"/>
        <end position="35"/>
    </location>
</feature>
<dbReference type="Proteomes" id="UP000095598">
    <property type="component" value="Unassembled WGS sequence"/>
</dbReference>
<reference evidence="14 15" key="1">
    <citation type="submission" date="2015-09" db="EMBL/GenBank/DDBJ databases">
        <authorList>
            <consortium name="Pathogen Informatics"/>
        </authorList>
    </citation>
    <scope>NUCLEOTIDE SEQUENCE [LARGE SCALE GENOMIC DNA]</scope>
    <source>
        <strain evidence="14 15">2789STDY5608868</strain>
    </source>
</reference>
<evidence type="ECO:0000256" key="9">
    <source>
        <dbReference type="PROSITE-ProRule" id="PRU00169"/>
    </source>
</evidence>
<evidence type="ECO:0000313" key="15">
    <source>
        <dbReference type="Proteomes" id="UP000095598"/>
    </source>
</evidence>
<accession>A0A173RWT5</accession>
<dbReference type="CDD" id="cd01949">
    <property type="entry name" value="GGDEF"/>
    <property type="match status" value="1"/>
</dbReference>
<dbReference type="SMART" id="SM00388">
    <property type="entry name" value="HisKA"/>
    <property type="match status" value="1"/>
</dbReference>
<dbReference type="SUPFAM" id="SSF52172">
    <property type="entry name" value="CheY-like"/>
    <property type="match status" value="1"/>
</dbReference>
<evidence type="ECO:0000256" key="7">
    <source>
        <dbReference type="ARBA" id="ARBA00023012"/>
    </source>
</evidence>
<dbReference type="Pfam" id="PF00512">
    <property type="entry name" value="HisKA"/>
    <property type="match status" value="1"/>
</dbReference>
<evidence type="ECO:0000259" key="13">
    <source>
        <dbReference type="PROSITE" id="PS50887"/>
    </source>
</evidence>
<organism evidence="14 15">
    <name type="scientific">Anaerostipes hadrus</name>
    <dbReference type="NCBI Taxonomy" id="649756"/>
    <lineage>
        <taxon>Bacteria</taxon>
        <taxon>Bacillati</taxon>
        <taxon>Bacillota</taxon>
        <taxon>Clostridia</taxon>
        <taxon>Lachnospirales</taxon>
        <taxon>Lachnospiraceae</taxon>
        <taxon>Anaerostipes</taxon>
    </lineage>
</organism>
<name>A0A173RWT5_ANAHA</name>
<evidence type="ECO:0000256" key="8">
    <source>
        <dbReference type="ARBA" id="ARBA00024867"/>
    </source>
</evidence>
<dbReference type="Pfam" id="PF02518">
    <property type="entry name" value="HATPase_c"/>
    <property type="match status" value="1"/>
</dbReference>
<evidence type="ECO:0000256" key="2">
    <source>
        <dbReference type="ARBA" id="ARBA00012438"/>
    </source>
</evidence>
<dbReference type="Gene3D" id="1.10.287.130">
    <property type="match status" value="1"/>
</dbReference>
<dbReference type="SMART" id="SM00267">
    <property type="entry name" value="GGDEF"/>
    <property type="match status" value="1"/>
</dbReference>
<evidence type="ECO:0000259" key="11">
    <source>
        <dbReference type="PROSITE" id="PS50109"/>
    </source>
</evidence>
<dbReference type="AlphaFoldDB" id="A0A173RWT5"/>
<feature type="domain" description="GGDEF" evidence="13">
    <location>
        <begin position="223"/>
        <end position="355"/>
    </location>
</feature>
<feature type="modified residue" description="4-aspartylphosphate" evidence="9">
    <location>
        <position position="978"/>
    </location>
</feature>
<dbReference type="InterPro" id="IPR004358">
    <property type="entry name" value="Sig_transdc_His_kin-like_C"/>
</dbReference>
<evidence type="ECO:0000256" key="6">
    <source>
        <dbReference type="ARBA" id="ARBA00022777"/>
    </source>
</evidence>
<dbReference type="InterPro" id="IPR036097">
    <property type="entry name" value="HisK_dim/P_sf"/>
</dbReference>